<feature type="region of interest" description="Disordered" evidence="1">
    <location>
        <begin position="360"/>
        <end position="390"/>
    </location>
</feature>
<feature type="domain" description="Metallo-beta-lactamase" evidence="3">
    <location>
        <begin position="296"/>
        <end position="346"/>
    </location>
</feature>
<reference evidence="4" key="1">
    <citation type="journal article" date="2023" name="Mol. Plant Microbe Interact.">
        <title>Elucidating the Obligate Nature and Biological Capacity of an Invasive Fungal Corn Pathogen.</title>
        <authorList>
            <person name="MacCready J.S."/>
            <person name="Roggenkamp E.M."/>
            <person name="Gdanetz K."/>
            <person name="Chilvers M.I."/>
        </authorList>
    </citation>
    <scope>NUCLEOTIDE SEQUENCE</scope>
    <source>
        <strain evidence="4">PM02</strain>
    </source>
</reference>
<dbReference type="CDD" id="cd04301">
    <property type="entry name" value="NAT_SF"/>
    <property type="match status" value="1"/>
</dbReference>
<accession>A0AAD9MAK6</accession>
<dbReference type="Proteomes" id="UP001217918">
    <property type="component" value="Unassembled WGS sequence"/>
</dbReference>
<dbReference type="InterPro" id="IPR036866">
    <property type="entry name" value="RibonucZ/Hydroxyglut_hydro"/>
</dbReference>
<dbReference type="InterPro" id="IPR000182">
    <property type="entry name" value="GNAT_dom"/>
</dbReference>
<dbReference type="SUPFAM" id="SSF56281">
    <property type="entry name" value="Metallo-hydrolase/oxidoreductase"/>
    <property type="match status" value="1"/>
</dbReference>
<dbReference type="InterPro" id="IPR016181">
    <property type="entry name" value="Acyl_CoA_acyltransferase"/>
</dbReference>
<feature type="compositionally biased region" description="Acidic residues" evidence="1">
    <location>
        <begin position="362"/>
        <end position="373"/>
    </location>
</feature>
<dbReference type="Gene3D" id="3.60.15.10">
    <property type="entry name" value="Ribonuclease Z/Hydroxyacylglutathione hydrolase-like"/>
    <property type="match status" value="1"/>
</dbReference>
<dbReference type="AlphaFoldDB" id="A0AAD9MAK6"/>
<evidence type="ECO:0008006" key="6">
    <source>
        <dbReference type="Google" id="ProtNLM"/>
    </source>
</evidence>
<dbReference type="Pfam" id="PF00753">
    <property type="entry name" value="Lactamase_B"/>
    <property type="match status" value="1"/>
</dbReference>
<evidence type="ECO:0000313" key="5">
    <source>
        <dbReference type="Proteomes" id="UP001217918"/>
    </source>
</evidence>
<evidence type="ECO:0000313" key="4">
    <source>
        <dbReference type="EMBL" id="KAK2070064.1"/>
    </source>
</evidence>
<gene>
    <name evidence="4" type="ORF">P8C59_004596</name>
</gene>
<dbReference type="PANTHER" id="PTHR46504">
    <property type="entry name" value="TRNASE Z TRZ1"/>
    <property type="match status" value="1"/>
</dbReference>
<dbReference type="InterPro" id="IPR001279">
    <property type="entry name" value="Metallo-B-lactamas"/>
</dbReference>
<name>A0AAD9MAK6_9PEZI</name>
<dbReference type="EMBL" id="JAQQPM010000003">
    <property type="protein sequence ID" value="KAK2070064.1"/>
    <property type="molecule type" value="Genomic_DNA"/>
</dbReference>
<comment type="caution">
    <text evidence="4">The sequence shown here is derived from an EMBL/GenBank/DDBJ whole genome shotgun (WGS) entry which is preliminary data.</text>
</comment>
<keyword evidence="5" id="KW-1185">Reference proteome</keyword>
<proteinExistence type="predicted"/>
<dbReference type="PANTHER" id="PTHR46504:SF2">
    <property type="entry name" value="TRNASE Z TRZ1"/>
    <property type="match status" value="1"/>
</dbReference>
<dbReference type="Gene3D" id="3.40.630.30">
    <property type="match status" value="1"/>
</dbReference>
<evidence type="ECO:0000259" key="3">
    <source>
        <dbReference type="Pfam" id="PF00753"/>
    </source>
</evidence>
<sequence length="544" mass="60434">MSVRRAAPSDLEDMTWVLLGASPDDPVYAYRYPGRNQFPEDFALHCRLRCSEYLATSTVVVYEVRMGKSDDQTKVVAFGVWDPPRAKRSAGATAAKHHVSATAVAAPVPVRRDAHPGRVKAFSSQSAEAKSRFFDTRYGGRGHMFLRILLCHPDYRRRGAGSELVQWGLKRAVARGLDATLFSSPMGYSLYRQLGFRECGRFLCVVIFHGSLHSSGSSRRPPPLDACRSNSMAETPPVFATPLAQSPRSDILEWRFPKPFHSFVLTGKSRAAWHTSFMIPQLNLLLDAGLCINHQRPKHIFLTHGHNDHAMLATAFVKRDDPPDIYCPAEMEVVFDSYIRANRLLNLGGLVTLDEICRTGEDSEGGDGSEPDEQAVATTPAKKGGVRPTHITHGLRPGDTVTLPRIKAQNITATAFACDHSVPCLGYVFSITTDKLRPEYTGLSGQEIKRLRVSGTSITAPKRVPIFAFLGDTTAATLAAAPEWLVEGVAVVVTECSFLYEEHRRQAEKTKHTLWSDLEPVIRKWPKTTFVITHFSLRYKDMDK</sequence>
<feature type="domain" description="N-acetyltransferase" evidence="2">
    <location>
        <begin position="140"/>
        <end position="196"/>
    </location>
</feature>
<protein>
    <recommendedName>
        <fullName evidence="6">N-acetyltransferase domain-containing protein</fullName>
    </recommendedName>
</protein>
<dbReference type="GO" id="GO:0016747">
    <property type="term" value="F:acyltransferase activity, transferring groups other than amino-acyl groups"/>
    <property type="evidence" value="ECO:0007669"/>
    <property type="project" value="InterPro"/>
</dbReference>
<evidence type="ECO:0000256" key="1">
    <source>
        <dbReference type="SAM" id="MobiDB-lite"/>
    </source>
</evidence>
<dbReference type="Pfam" id="PF00583">
    <property type="entry name" value="Acetyltransf_1"/>
    <property type="match status" value="1"/>
</dbReference>
<organism evidence="4 5">
    <name type="scientific">Phyllachora maydis</name>
    <dbReference type="NCBI Taxonomy" id="1825666"/>
    <lineage>
        <taxon>Eukaryota</taxon>
        <taxon>Fungi</taxon>
        <taxon>Dikarya</taxon>
        <taxon>Ascomycota</taxon>
        <taxon>Pezizomycotina</taxon>
        <taxon>Sordariomycetes</taxon>
        <taxon>Sordariomycetidae</taxon>
        <taxon>Phyllachorales</taxon>
        <taxon>Phyllachoraceae</taxon>
        <taxon>Phyllachora</taxon>
    </lineage>
</organism>
<evidence type="ECO:0000259" key="2">
    <source>
        <dbReference type="Pfam" id="PF00583"/>
    </source>
</evidence>
<dbReference type="SUPFAM" id="SSF55729">
    <property type="entry name" value="Acyl-CoA N-acyltransferases (Nat)"/>
    <property type="match status" value="1"/>
</dbReference>